<keyword evidence="1" id="KW-1133">Transmembrane helix</keyword>
<feature type="transmembrane region" description="Helical" evidence="1">
    <location>
        <begin position="18"/>
        <end position="37"/>
    </location>
</feature>
<dbReference type="Pfam" id="PF04488">
    <property type="entry name" value="Gly_transf_sug"/>
    <property type="match status" value="1"/>
</dbReference>
<evidence type="ECO:0000313" key="3">
    <source>
        <dbReference type="Proteomes" id="UP001497497"/>
    </source>
</evidence>
<reference evidence="2 3" key="1">
    <citation type="submission" date="2024-04" db="EMBL/GenBank/DDBJ databases">
        <authorList>
            <consortium name="Genoscope - CEA"/>
            <person name="William W."/>
        </authorList>
    </citation>
    <scope>NUCLEOTIDE SEQUENCE [LARGE SCALE GENOMIC DNA]</scope>
</reference>
<keyword evidence="1" id="KW-0812">Transmembrane</keyword>
<keyword evidence="3" id="KW-1185">Reference proteome</keyword>
<protein>
    <submittedName>
        <fullName evidence="2">Uncharacterized protein</fullName>
    </submittedName>
</protein>
<dbReference type="AlphaFoldDB" id="A0AAV2HSG3"/>
<dbReference type="SUPFAM" id="SSF53448">
    <property type="entry name" value="Nucleotide-diphospho-sugar transferases"/>
    <property type="match status" value="1"/>
</dbReference>
<dbReference type="Proteomes" id="UP001497497">
    <property type="component" value="Unassembled WGS sequence"/>
</dbReference>
<dbReference type="PANTHER" id="PTHR46830">
    <property type="entry name" value="TRANSFERASE, PUTATIVE-RELATED"/>
    <property type="match status" value="1"/>
</dbReference>
<name>A0AAV2HSG3_LYMST</name>
<dbReference type="InterPro" id="IPR007577">
    <property type="entry name" value="GlycoTrfase_DXD_sugar-bd_CS"/>
</dbReference>
<dbReference type="InterPro" id="IPR029044">
    <property type="entry name" value="Nucleotide-diphossugar_trans"/>
</dbReference>
<dbReference type="PANTHER" id="PTHR46830:SF1">
    <property type="entry name" value="ALPHA-1,4-N-ACETYLGLUCOSAMINYLTRANSFERASE"/>
    <property type="match status" value="1"/>
</dbReference>
<proteinExistence type="predicted"/>
<organism evidence="2 3">
    <name type="scientific">Lymnaea stagnalis</name>
    <name type="common">Great pond snail</name>
    <name type="synonym">Helix stagnalis</name>
    <dbReference type="NCBI Taxonomy" id="6523"/>
    <lineage>
        <taxon>Eukaryota</taxon>
        <taxon>Metazoa</taxon>
        <taxon>Spiralia</taxon>
        <taxon>Lophotrochozoa</taxon>
        <taxon>Mollusca</taxon>
        <taxon>Gastropoda</taxon>
        <taxon>Heterobranchia</taxon>
        <taxon>Euthyneura</taxon>
        <taxon>Panpulmonata</taxon>
        <taxon>Hygrophila</taxon>
        <taxon>Lymnaeoidea</taxon>
        <taxon>Lymnaeidae</taxon>
        <taxon>Lymnaea</taxon>
    </lineage>
</organism>
<dbReference type="EMBL" id="CAXITT010000195">
    <property type="protein sequence ID" value="CAL1535241.1"/>
    <property type="molecule type" value="Genomic_DNA"/>
</dbReference>
<evidence type="ECO:0000313" key="2">
    <source>
        <dbReference type="EMBL" id="CAL1535241.1"/>
    </source>
</evidence>
<evidence type="ECO:0000256" key="1">
    <source>
        <dbReference type="SAM" id="Phobius"/>
    </source>
</evidence>
<gene>
    <name evidence="2" type="ORF">GSLYS_00009201001</name>
</gene>
<accession>A0AAV2HSG3</accession>
<sequence>MILHLISHALQRIKGRKILLFILFTLTGLLTLIYALGGFDTYGQRLHAGEEDNILLFKDLYSQEPWAEVESNGSEPGQIPYNVHYFWCGQKLFRFEDYVGLLSVVRILRPQKIIFHHHHLPYVDKGWYHTWFQELKQSTPNLVLRHTRSPPECGSPDVLEFVLTQLAEEGGVYVGERTVLTHVPGEAWSGDFYYSFRLNDVSHDVTQGIIFSKSGFPKDSVKQKLRDIFNSPRKCYLVGEFSTKAADQLISALEPCIALWESLYPKDIWDAPSPFSELARWLYYGTRARLEVKADDSDLIPMTSHIIWVRTNDWFGTNEFKFLHYLSVISALHVAGFQRVYIHGSVRPHGDWWDRLQGENVTFIKIEEPETVFQQRVYGPAHQSDVLRLNTLLKYGGAYQDRDVIWVSRIPESLRRYPAVTCPDWPKNGEWPEVFNMGVMMAKKNSDWLKKFLKTFWYYRDDKWAFNAVFMPYKAYELHPDLLFVDRHLQVICFEGICHPAWHKDYIRGIYDTQPVEPFDWRDARAFHFTVPKPPHSLSSPQAMRDGTDMFSEIGRMVLQKGGQAGLLS</sequence>
<keyword evidence="1" id="KW-0472">Membrane</keyword>
<comment type="caution">
    <text evidence="2">The sequence shown here is derived from an EMBL/GenBank/DDBJ whole genome shotgun (WGS) entry which is preliminary data.</text>
</comment>
<dbReference type="Gene3D" id="3.90.550.20">
    <property type="match status" value="1"/>
</dbReference>